<feature type="domain" description="Luciferase-like" evidence="5">
    <location>
        <begin position="1"/>
        <end position="229"/>
    </location>
</feature>
<evidence type="ECO:0000313" key="6">
    <source>
        <dbReference type="EMBL" id="BCB88623.1"/>
    </source>
</evidence>
<dbReference type="InterPro" id="IPR011251">
    <property type="entry name" value="Luciferase-like_dom"/>
</dbReference>
<dbReference type="KEGG" id="psuu:Psuf_059360"/>
<protein>
    <submittedName>
        <fullName evidence="6">LLM class F420-dependent oxidoreductase</fullName>
    </submittedName>
</protein>
<organism evidence="6 7">
    <name type="scientific">Phytohabitans suffuscus</name>
    <dbReference type="NCBI Taxonomy" id="624315"/>
    <lineage>
        <taxon>Bacteria</taxon>
        <taxon>Bacillati</taxon>
        <taxon>Actinomycetota</taxon>
        <taxon>Actinomycetes</taxon>
        <taxon>Micromonosporales</taxon>
        <taxon>Micromonosporaceae</taxon>
    </lineage>
</organism>
<evidence type="ECO:0000256" key="4">
    <source>
        <dbReference type="ARBA" id="ARBA00023033"/>
    </source>
</evidence>
<gene>
    <name evidence="6" type="ORF">Psuf_059360</name>
</gene>
<evidence type="ECO:0000313" key="7">
    <source>
        <dbReference type="Proteomes" id="UP000503011"/>
    </source>
</evidence>
<reference evidence="6 7" key="1">
    <citation type="submission" date="2020-03" db="EMBL/GenBank/DDBJ databases">
        <title>Whole genome shotgun sequence of Phytohabitans suffuscus NBRC 105367.</title>
        <authorList>
            <person name="Komaki H."/>
            <person name="Tamura T."/>
        </authorList>
    </citation>
    <scope>NUCLEOTIDE SEQUENCE [LARGE SCALE GENOMIC DNA]</scope>
    <source>
        <strain evidence="6 7">NBRC 105367</strain>
    </source>
</reference>
<dbReference type="EMBL" id="AP022871">
    <property type="protein sequence ID" value="BCB88623.1"/>
    <property type="molecule type" value="Genomic_DNA"/>
</dbReference>
<dbReference type="Proteomes" id="UP000503011">
    <property type="component" value="Chromosome"/>
</dbReference>
<dbReference type="Pfam" id="PF00296">
    <property type="entry name" value="Bac_luciferase"/>
    <property type="match status" value="1"/>
</dbReference>
<keyword evidence="3" id="KW-0560">Oxidoreductase</keyword>
<keyword evidence="4" id="KW-0503">Monooxygenase</keyword>
<dbReference type="InterPro" id="IPR036661">
    <property type="entry name" value="Luciferase-like_sf"/>
</dbReference>
<dbReference type="PANTHER" id="PTHR42847:SF4">
    <property type="entry name" value="ALKANESULFONATE MONOOXYGENASE-RELATED"/>
    <property type="match status" value="1"/>
</dbReference>
<evidence type="ECO:0000256" key="3">
    <source>
        <dbReference type="ARBA" id="ARBA00023002"/>
    </source>
</evidence>
<proteinExistence type="predicted"/>
<dbReference type="InterPro" id="IPR050172">
    <property type="entry name" value="SsuD_RutA_monooxygenase"/>
</dbReference>
<dbReference type="PANTHER" id="PTHR42847">
    <property type="entry name" value="ALKANESULFONATE MONOOXYGENASE"/>
    <property type="match status" value="1"/>
</dbReference>
<sequence>MKLGVWLPVVSTHPGSGEAGWQATGTATDLLSITQAAERLGYDCVCAPEHVGVPIGRSHGTVYWDPVSTLGFLAGGTSVIRLAVLVAVLGYHHPLELAKRYGTLQHLAGERIVLGVGAGGTQEEFDLLGASFHDRGVRADESLQAIRAAMGTTTPSFAGRHHSFGGVVVNPSLAAGTPIWVGGMSRAAVRRAVRLGDGWAPTGLTIDALREQVRTLAPQLRDRPGFEVVYLPRPEQVLNPADAPAKAAELLDAVAGAGATTLLPRLSSRSAGHYVEQLAALAEVAGQLN</sequence>
<dbReference type="NCBIfam" id="TIGR03619">
    <property type="entry name" value="F420_Rv2161c"/>
    <property type="match status" value="1"/>
</dbReference>
<keyword evidence="7" id="KW-1185">Reference proteome</keyword>
<reference evidence="6 7" key="2">
    <citation type="submission" date="2020-03" db="EMBL/GenBank/DDBJ databases">
        <authorList>
            <person name="Ichikawa N."/>
            <person name="Kimura A."/>
            <person name="Kitahashi Y."/>
            <person name="Uohara A."/>
        </authorList>
    </citation>
    <scope>NUCLEOTIDE SEQUENCE [LARGE SCALE GENOMIC DNA]</scope>
    <source>
        <strain evidence="6 7">NBRC 105367</strain>
    </source>
</reference>
<dbReference type="InterPro" id="IPR019921">
    <property type="entry name" value="Lucif-like_OxRdtase_Rv2161c"/>
</dbReference>
<dbReference type="Gene3D" id="3.20.20.30">
    <property type="entry name" value="Luciferase-like domain"/>
    <property type="match status" value="1"/>
</dbReference>
<keyword evidence="2" id="KW-0288">FMN</keyword>
<dbReference type="GO" id="GO:0046306">
    <property type="term" value="P:alkanesulfonate catabolic process"/>
    <property type="evidence" value="ECO:0007669"/>
    <property type="project" value="TreeGrafter"/>
</dbReference>
<dbReference type="RefSeq" id="WP_173160142.1">
    <property type="nucleotide sequence ID" value="NZ_AP022871.1"/>
</dbReference>
<evidence type="ECO:0000259" key="5">
    <source>
        <dbReference type="Pfam" id="PF00296"/>
    </source>
</evidence>
<accession>A0A6F8YRK5</accession>
<dbReference type="AlphaFoldDB" id="A0A6F8YRK5"/>
<dbReference type="GO" id="GO:0008726">
    <property type="term" value="F:alkanesulfonate monooxygenase activity"/>
    <property type="evidence" value="ECO:0007669"/>
    <property type="project" value="TreeGrafter"/>
</dbReference>
<evidence type="ECO:0000256" key="2">
    <source>
        <dbReference type="ARBA" id="ARBA00022643"/>
    </source>
</evidence>
<name>A0A6F8YRK5_9ACTN</name>
<dbReference type="SUPFAM" id="SSF51679">
    <property type="entry name" value="Bacterial luciferase-like"/>
    <property type="match status" value="1"/>
</dbReference>
<evidence type="ECO:0000256" key="1">
    <source>
        <dbReference type="ARBA" id="ARBA00022630"/>
    </source>
</evidence>
<keyword evidence="1" id="KW-0285">Flavoprotein</keyword>